<dbReference type="AlphaFoldDB" id="A0A3D9L8B3"/>
<evidence type="ECO:0000313" key="1">
    <source>
        <dbReference type="EMBL" id="REE01743.1"/>
    </source>
</evidence>
<keyword evidence="2" id="KW-1185">Reference proteome</keyword>
<dbReference type="RefSeq" id="WP_115867018.1">
    <property type="nucleotide sequence ID" value="NZ_QREG01000003.1"/>
</dbReference>
<dbReference type="CDD" id="cd15482">
    <property type="entry name" value="Sialidase_non-viral"/>
    <property type="match status" value="1"/>
</dbReference>
<dbReference type="EMBL" id="QREG01000003">
    <property type="protein sequence ID" value="REE01743.1"/>
    <property type="molecule type" value="Genomic_DNA"/>
</dbReference>
<sequence length="348" mass="37181">MTKPLQLLVVLALCWGCQPKQLVLEKDSLTSPTGALLQAISHVDQQTTWVSGHEATFLRTTDGGQNWEAFVYEQGDTLQFRDLHAFSKDKVLLMSAGPGELSQIIMYEAGAGFRQVYQMPYVRGFLNTIEFWDDQKGLAFGDSFDGELFVLKTEDGGETWSRIDPATLPAAGEGEGGFAASGTCIAVQPEGKAWIATGAGGNARVLMTQDFGNSWTYTEAPLIRGDAAGVTSIRMLDAQQGTIVGGDLALTDGYSANIAQTTDGGKNWTLQGPPVTKGAFYGSDLFQAGAHQVLVVCGPNGLDYAVDNFTSFSNLDSANYWAVDFNAAGVGYAVGTEGKILRLKTALQ</sequence>
<dbReference type="PANTHER" id="PTHR47199:SF2">
    <property type="entry name" value="PHOTOSYSTEM II STABILITY_ASSEMBLY FACTOR HCF136, CHLOROPLASTIC"/>
    <property type="match status" value="1"/>
</dbReference>
<dbReference type="PANTHER" id="PTHR47199">
    <property type="entry name" value="PHOTOSYSTEM II STABILITY/ASSEMBLY FACTOR HCF136, CHLOROPLASTIC"/>
    <property type="match status" value="1"/>
</dbReference>
<protein>
    <submittedName>
        <fullName evidence="1">Photosystem II stability/assembly factor-like uncharacterized protein</fullName>
    </submittedName>
</protein>
<dbReference type="Proteomes" id="UP000256779">
    <property type="component" value="Unassembled WGS sequence"/>
</dbReference>
<dbReference type="SUPFAM" id="SSF110296">
    <property type="entry name" value="Oligoxyloglucan reducing end-specific cellobiohydrolase"/>
    <property type="match status" value="1"/>
</dbReference>
<accession>A0A3D9L8B3</accession>
<evidence type="ECO:0000313" key="2">
    <source>
        <dbReference type="Proteomes" id="UP000256779"/>
    </source>
</evidence>
<dbReference type="Gene3D" id="2.130.10.10">
    <property type="entry name" value="YVTN repeat-like/Quinoprotein amine dehydrogenase"/>
    <property type="match status" value="1"/>
</dbReference>
<name>A0A3D9L8B3_MARFU</name>
<comment type="caution">
    <text evidence="1">The sequence shown here is derived from an EMBL/GenBank/DDBJ whole genome shotgun (WGS) entry which is preliminary data.</text>
</comment>
<dbReference type="OrthoDB" id="9813892at2"/>
<reference evidence="1 2" key="1">
    <citation type="submission" date="2018-07" db="EMBL/GenBank/DDBJ databases">
        <title>Genomic Encyclopedia of Type Strains, Phase IV (KMG-IV): sequencing the most valuable type-strain genomes for metagenomic binning, comparative biology and taxonomic classification.</title>
        <authorList>
            <person name="Goeker M."/>
        </authorList>
    </citation>
    <scope>NUCLEOTIDE SEQUENCE [LARGE SCALE GENOMIC DNA]</scope>
    <source>
        <strain evidence="1 2">DSM 4134</strain>
    </source>
</reference>
<dbReference type="InterPro" id="IPR015943">
    <property type="entry name" value="WD40/YVTN_repeat-like_dom_sf"/>
</dbReference>
<proteinExistence type="predicted"/>
<gene>
    <name evidence="1" type="ORF">C7460_103260</name>
</gene>
<organism evidence="1 2">
    <name type="scientific">Marinoscillum furvescens DSM 4134</name>
    <dbReference type="NCBI Taxonomy" id="1122208"/>
    <lineage>
        <taxon>Bacteria</taxon>
        <taxon>Pseudomonadati</taxon>
        <taxon>Bacteroidota</taxon>
        <taxon>Cytophagia</taxon>
        <taxon>Cytophagales</taxon>
        <taxon>Reichenbachiellaceae</taxon>
        <taxon>Marinoscillum</taxon>
    </lineage>
</organism>